<dbReference type="RefSeq" id="WP_014682180.1">
    <property type="nucleotide sequence ID" value="NC_017770.1"/>
</dbReference>
<keyword evidence="7" id="KW-0464">Manganese</keyword>
<comment type="subcellular location">
    <subcellularLocation>
        <location evidence="1">Cell membrane</location>
        <topology evidence="1">Multi-pass membrane protein</topology>
    </subcellularLocation>
</comment>
<dbReference type="CDD" id="cd16015">
    <property type="entry name" value="LTA_synthase"/>
    <property type="match status" value="1"/>
</dbReference>
<dbReference type="Gene3D" id="3.40.720.10">
    <property type="entry name" value="Alkaline Phosphatase, subunit A"/>
    <property type="match status" value="1"/>
</dbReference>
<evidence type="ECO:0000313" key="11">
    <source>
        <dbReference type="EMBL" id="AFD08957.1"/>
    </source>
</evidence>
<feature type="binding site" evidence="7">
    <location>
        <position position="446"/>
    </location>
    <ligand>
        <name>substrate</name>
    </ligand>
</feature>
<dbReference type="KEGG" id="scn:Solca_3964"/>
<keyword evidence="12" id="KW-1185">Reference proteome</keyword>
<keyword evidence="3 9" id="KW-0812">Transmembrane</keyword>
<feature type="binding site" evidence="8">
    <location>
        <position position="285"/>
    </location>
    <ligand>
        <name>Mn(2+)</name>
        <dbReference type="ChEBI" id="CHEBI:29035"/>
    </ligand>
</feature>
<evidence type="ECO:0000256" key="1">
    <source>
        <dbReference type="ARBA" id="ARBA00004651"/>
    </source>
</evidence>
<evidence type="ECO:0000256" key="2">
    <source>
        <dbReference type="ARBA" id="ARBA00022475"/>
    </source>
</evidence>
<dbReference type="InterPro" id="IPR012160">
    <property type="entry name" value="LtaS-like"/>
</dbReference>
<dbReference type="InterPro" id="IPR017850">
    <property type="entry name" value="Alkaline_phosphatase_core_sf"/>
</dbReference>
<evidence type="ECO:0000256" key="8">
    <source>
        <dbReference type="PIRSR" id="PIRSR005091-3"/>
    </source>
</evidence>
<name>H8KM35_SOLCM</name>
<keyword evidence="2" id="KW-1003">Cell membrane</keyword>
<evidence type="ECO:0000256" key="3">
    <source>
        <dbReference type="ARBA" id="ARBA00022692"/>
    </source>
</evidence>
<dbReference type="GO" id="GO:0016740">
    <property type="term" value="F:transferase activity"/>
    <property type="evidence" value="ECO:0007669"/>
    <property type="project" value="UniProtKB-KW"/>
</dbReference>
<dbReference type="GO" id="GO:0005886">
    <property type="term" value="C:plasma membrane"/>
    <property type="evidence" value="ECO:0007669"/>
    <property type="project" value="UniProtKB-SubCell"/>
</dbReference>
<feature type="transmembrane region" description="Helical" evidence="9">
    <location>
        <begin position="96"/>
        <end position="116"/>
    </location>
</feature>
<keyword evidence="5 9" id="KW-0472">Membrane</keyword>
<dbReference type="PANTHER" id="PTHR47371">
    <property type="entry name" value="LIPOTEICHOIC ACID SYNTHASE"/>
    <property type="match status" value="1"/>
</dbReference>
<keyword evidence="11" id="KW-0808">Transferase</keyword>
<evidence type="ECO:0000259" key="10">
    <source>
        <dbReference type="Pfam" id="PF00884"/>
    </source>
</evidence>
<dbReference type="STRING" id="929556.Solca_3964"/>
<feature type="transmembrane region" description="Helical" evidence="9">
    <location>
        <begin position="181"/>
        <end position="201"/>
    </location>
</feature>
<reference evidence="11" key="1">
    <citation type="submission" date="2012-02" db="EMBL/GenBank/DDBJ databases">
        <title>The complete genome of Solitalea canadensis DSM 3403.</title>
        <authorList>
            <consortium name="US DOE Joint Genome Institute (JGI-PGF)"/>
            <person name="Lucas S."/>
            <person name="Copeland A."/>
            <person name="Lapidus A."/>
            <person name="Glavina del Rio T."/>
            <person name="Dalin E."/>
            <person name="Tice H."/>
            <person name="Bruce D."/>
            <person name="Goodwin L."/>
            <person name="Pitluck S."/>
            <person name="Peters L."/>
            <person name="Ovchinnikova G."/>
            <person name="Lu M."/>
            <person name="Kyrpides N."/>
            <person name="Mavromatis K."/>
            <person name="Ivanova N."/>
            <person name="Brettin T."/>
            <person name="Detter J.C."/>
            <person name="Han C."/>
            <person name="Larimer F."/>
            <person name="Land M."/>
            <person name="Hauser L."/>
            <person name="Markowitz V."/>
            <person name="Cheng J.-F."/>
            <person name="Hugenholtz P."/>
            <person name="Woyke T."/>
            <person name="Wu D."/>
            <person name="Spring S."/>
            <person name="Schroeder M."/>
            <person name="Kopitz M."/>
            <person name="Brambilla E."/>
            <person name="Klenk H.-P."/>
            <person name="Eisen J.A."/>
        </authorList>
    </citation>
    <scope>NUCLEOTIDE SEQUENCE</scope>
    <source>
        <strain evidence="11">DSM 3403</strain>
    </source>
</reference>
<gene>
    <name evidence="11" type="ordered locus">Solca_3964</name>
</gene>
<dbReference type="GO" id="GO:0046872">
    <property type="term" value="F:metal ion binding"/>
    <property type="evidence" value="ECO:0007669"/>
    <property type="project" value="UniProtKB-KW"/>
</dbReference>
<feature type="transmembrane region" description="Helical" evidence="9">
    <location>
        <begin position="148"/>
        <end position="169"/>
    </location>
</feature>
<feature type="active site" evidence="6">
    <location>
        <position position="331"/>
    </location>
</feature>
<dbReference type="PIRSF" id="PIRSF005091">
    <property type="entry name" value="Mmb_sulf_HI1246"/>
    <property type="match status" value="1"/>
</dbReference>
<feature type="transmembrane region" description="Helical" evidence="9">
    <location>
        <begin position="64"/>
        <end position="84"/>
    </location>
</feature>
<evidence type="ECO:0000256" key="5">
    <source>
        <dbReference type="ARBA" id="ARBA00023136"/>
    </source>
</evidence>
<dbReference type="AlphaFoldDB" id="H8KM35"/>
<dbReference type="Gene3D" id="3.30.1120.80">
    <property type="match status" value="1"/>
</dbReference>
<proteinExistence type="predicted"/>
<dbReference type="PANTHER" id="PTHR47371:SF3">
    <property type="entry name" value="PHOSPHOGLYCEROL TRANSFERASE I"/>
    <property type="match status" value="1"/>
</dbReference>
<evidence type="ECO:0000313" key="12">
    <source>
        <dbReference type="Proteomes" id="UP000007590"/>
    </source>
</evidence>
<dbReference type="Pfam" id="PF00884">
    <property type="entry name" value="Sulfatase"/>
    <property type="match status" value="1"/>
</dbReference>
<feature type="transmembrane region" description="Helical" evidence="9">
    <location>
        <begin position="12"/>
        <end position="39"/>
    </location>
</feature>
<evidence type="ECO:0000256" key="9">
    <source>
        <dbReference type="SAM" id="Phobius"/>
    </source>
</evidence>
<dbReference type="SUPFAM" id="SSF53649">
    <property type="entry name" value="Alkaline phosphatase-like"/>
    <property type="match status" value="1"/>
</dbReference>
<dbReference type="Proteomes" id="UP000007590">
    <property type="component" value="Chromosome"/>
</dbReference>
<sequence length="649" mass="74249">MNYIRSSKAEGYNLYMALLLRLLVIMLLMSVCRVIFYLVNRSLFPIDSVGHFFELMAGGVKFDLAAVFYTNALYIVAFLLPFRFRYNTIYQNVLKWIFYVSNGIALAANCIDFIYFRFTLRRTTWTVFNEFSNDKGNSRLGLQFLIDYWYVVLIFIALVGVMVILYRKIIVRPTRIESNWIYYPTAVALLALGAGLFIGGVRGGFRHSTRPITLSNAGEYVNTPVEIGIVVNTPFSIYKTMSKRSLKKVNYFGSEKELESVYSPVHYPKPDSAFKKENVVIIILESFSKEFFGVYNKDLDGGTYKGYTPFLDSLVGESKTFKWSFATGKKSIDAMPSVLASIPSIVEPYVLSNYSGNKINSIASLLSKKGYDCSFFHGAPNGSMGFSSFAKLAGFQHYYGKTEYNNDDDFDGMWGIWDEPFFKFFATTLNQKQQPFMASIFSVSSHHPFKVPQQYEGKFPKGKEEIHQCVGYTDNALRKFFATASKMPWFKNTLFVITADHTSNQVTHDVYNTSVGSFAIPIIFYKPGSDLKGMDNKLFQQIDIMPSILGYLNYDEPYFAFGSDVLNTQNPEHIGINYTGVFQLYQGEYVLQSDDKGPIALFNYQKDPLLKNNELKTNNVEREKLEKYMKAFSQQYNNRMIDDRLTVQK</sequence>
<dbReference type="OrthoDB" id="9777768at2"/>
<organism evidence="11 12">
    <name type="scientific">Solitalea canadensis (strain ATCC 29591 / DSM 3403 / JCM 21819 / LMG 8368 / NBRC 15130 / NCIMB 12057 / USAM 9D)</name>
    <name type="common">Flexibacter canadensis</name>
    <dbReference type="NCBI Taxonomy" id="929556"/>
    <lineage>
        <taxon>Bacteria</taxon>
        <taxon>Pseudomonadati</taxon>
        <taxon>Bacteroidota</taxon>
        <taxon>Sphingobacteriia</taxon>
        <taxon>Sphingobacteriales</taxon>
        <taxon>Sphingobacteriaceae</taxon>
        <taxon>Solitalea</taxon>
    </lineage>
</organism>
<accession>H8KM35</accession>
<dbReference type="EMBL" id="CP003349">
    <property type="protein sequence ID" value="AFD08957.1"/>
    <property type="molecule type" value="Genomic_DNA"/>
</dbReference>
<dbReference type="InterPro" id="IPR000917">
    <property type="entry name" value="Sulfatase_N"/>
</dbReference>
<keyword evidence="4 9" id="KW-1133">Transmembrane helix</keyword>
<dbReference type="eggNOG" id="COG1368">
    <property type="taxonomic scope" value="Bacteria"/>
</dbReference>
<dbReference type="InterPro" id="IPR050448">
    <property type="entry name" value="OpgB/LTA_synthase_biosynth"/>
</dbReference>
<evidence type="ECO:0000256" key="7">
    <source>
        <dbReference type="PIRSR" id="PIRSR005091-2"/>
    </source>
</evidence>
<dbReference type="HOGENOM" id="CLU_014653_3_1_10"/>
<evidence type="ECO:0000256" key="6">
    <source>
        <dbReference type="PIRSR" id="PIRSR005091-1"/>
    </source>
</evidence>
<keyword evidence="7" id="KW-0479">Metal-binding</keyword>
<evidence type="ECO:0000256" key="4">
    <source>
        <dbReference type="ARBA" id="ARBA00022989"/>
    </source>
</evidence>
<feature type="binding site" evidence="8">
    <location>
        <position position="500"/>
    </location>
    <ligand>
        <name>Mn(2+)</name>
        <dbReference type="ChEBI" id="CHEBI:29035"/>
    </ligand>
</feature>
<feature type="binding site" evidence="8">
    <location>
        <position position="501"/>
    </location>
    <ligand>
        <name>Mn(2+)</name>
        <dbReference type="ChEBI" id="CHEBI:29035"/>
    </ligand>
</feature>
<protein>
    <submittedName>
        <fullName evidence="11">Phosphoglycerol transferase family protein, alkaline phosphatase superfamily</fullName>
    </submittedName>
</protein>
<feature type="domain" description="Sulfatase N-terminal" evidence="10">
    <location>
        <begin position="278"/>
        <end position="553"/>
    </location>
</feature>